<feature type="region of interest" description="Disordered" evidence="1">
    <location>
        <begin position="35"/>
        <end position="107"/>
    </location>
</feature>
<feature type="compositionally biased region" description="Acidic residues" evidence="1">
    <location>
        <begin position="45"/>
        <end position="54"/>
    </location>
</feature>
<dbReference type="AlphaFoldDB" id="A0A168AD59"/>
<comment type="caution">
    <text evidence="2">The sequence shown here is derived from an EMBL/GenBank/DDBJ whole genome shotgun (WGS) entry which is preliminary data.</text>
</comment>
<evidence type="ECO:0000256" key="1">
    <source>
        <dbReference type="SAM" id="MobiDB-lite"/>
    </source>
</evidence>
<organism evidence="2 3">
    <name type="scientific">Moelleriella libera RCEF 2490</name>
    <dbReference type="NCBI Taxonomy" id="1081109"/>
    <lineage>
        <taxon>Eukaryota</taxon>
        <taxon>Fungi</taxon>
        <taxon>Dikarya</taxon>
        <taxon>Ascomycota</taxon>
        <taxon>Pezizomycotina</taxon>
        <taxon>Sordariomycetes</taxon>
        <taxon>Hypocreomycetidae</taxon>
        <taxon>Hypocreales</taxon>
        <taxon>Clavicipitaceae</taxon>
        <taxon>Moelleriella</taxon>
    </lineage>
</organism>
<reference evidence="2 3" key="1">
    <citation type="journal article" date="2016" name="Genome Biol. Evol.">
        <title>Divergent and convergent evolution of fungal pathogenicity.</title>
        <authorList>
            <person name="Shang Y."/>
            <person name="Xiao G."/>
            <person name="Zheng P."/>
            <person name="Cen K."/>
            <person name="Zhan S."/>
            <person name="Wang C."/>
        </authorList>
    </citation>
    <scope>NUCLEOTIDE SEQUENCE [LARGE SCALE GENOMIC DNA]</scope>
    <source>
        <strain evidence="2 3">RCEF 2490</strain>
    </source>
</reference>
<dbReference type="EMBL" id="AZGY01000012">
    <property type="protein sequence ID" value="KZZ93779.1"/>
    <property type="molecule type" value="Genomic_DNA"/>
</dbReference>
<gene>
    <name evidence="2" type="ORF">AAL_05495</name>
</gene>
<feature type="compositionally biased region" description="Basic and acidic residues" evidence="1">
    <location>
        <begin position="82"/>
        <end position="93"/>
    </location>
</feature>
<proteinExistence type="predicted"/>
<feature type="compositionally biased region" description="Polar residues" evidence="1">
    <location>
        <begin position="95"/>
        <end position="107"/>
    </location>
</feature>
<evidence type="ECO:0000313" key="2">
    <source>
        <dbReference type="EMBL" id="KZZ93779.1"/>
    </source>
</evidence>
<dbReference type="Proteomes" id="UP000078544">
    <property type="component" value="Unassembled WGS sequence"/>
</dbReference>
<sequence>MGQEIKSRFIEEAWFPTYSVVGQWLKALLDSSPRMQVPDHHVQQDDTEQGEENDPTNNETSLYDTPGHPGEKRQHAAQPKAQQKERTFVDHQGTKHSPSKPQTISLGESDTTAIVRLCCAGHADRRLAGWFV</sequence>
<protein>
    <submittedName>
        <fullName evidence="2">Uncharacterized protein</fullName>
    </submittedName>
</protein>
<name>A0A168AD59_9HYPO</name>
<evidence type="ECO:0000313" key="3">
    <source>
        <dbReference type="Proteomes" id="UP000078544"/>
    </source>
</evidence>
<keyword evidence="3" id="KW-1185">Reference proteome</keyword>
<accession>A0A168AD59</accession>